<organism evidence="2 3">
    <name type="scientific">Shewanella morhuae</name>
    <dbReference type="NCBI Taxonomy" id="365591"/>
    <lineage>
        <taxon>Bacteria</taxon>
        <taxon>Pseudomonadati</taxon>
        <taxon>Pseudomonadota</taxon>
        <taxon>Gammaproteobacteria</taxon>
        <taxon>Alteromonadales</taxon>
        <taxon>Shewanellaceae</taxon>
        <taxon>Shewanella</taxon>
    </lineage>
</organism>
<protein>
    <recommendedName>
        <fullName evidence="4">EF-hand domain-containing protein</fullName>
    </recommendedName>
</protein>
<dbReference type="Proteomes" id="UP000255061">
    <property type="component" value="Unassembled WGS sequence"/>
</dbReference>
<evidence type="ECO:0000256" key="1">
    <source>
        <dbReference type="SAM" id="SignalP"/>
    </source>
</evidence>
<feature type="chain" id="PRO_5016624036" description="EF-hand domain-containing protein" evidence="1">
    <location>
        <begin position="21"/>
        <end position="437"/>
    </location>
</feature>
<evidence type="ECO:0000313" key="2">
    <source>
        <dbReference type="EMBL" id="SUI75379.1"/>
    </source>
</evidence>
<dbReference type="InterPro" id="IPR045689">
    <property type="entry name" value="Slr4"/>
</dbReference>
<evidence type="ECO:0008006" key="4">
    <source>
        <dbReference type="Google" id="ProtNLM"/>
    </source>
</evidence>
<name>A0A380A849_9GAMM</name>
<accession>A0A380A849</accession>
<proteinExistence type="predicted"/>
<dbReference type="EMBL" id="UGYV01000001">
    <property type="protein sequence ID" value="SUI75379.1"/>
    <property type="molecule type" value="Genomic_DNA"/>
</dbReference>
<dbReference type="AlphaFoldDB" id="A0A380A849"/>
<dbReference type="Pfam" id="PF19526">
    <property type="entry name" value="Slr4"/>
    <property type="match status" value="1"/>
</dbReference>
<gene>
    <name evidence="2" type="ORF">NCTC10736_01700</name>
</gene>
<dbReference type="CDD" id="cd22554">
    <property type="entry name" value="Slr4-like"/>
    <property type="match status" value="1"/>
</dbReference>
<sequence length="437" mass="45331">MFKKTLIAAALMSVATLSQAAVVTAGTDVYGVEGYNAQVAADKVIAVNAIITTKVPYVENDIITVTITGADSIAAKDLTTPTLTDTNFVKFDGNKAIFRVNTNGIAKDIPLTLGNVEAKLSTAKDGAAISVASVATSINPIVGDYDAAEAAKYATFKTEHSAKVAPLLDGSIDVEKGRQEFTDGTSDVLTVTFGIEPTVNKTKVPVVATTDKIIYKLTGEDLSYLMDFDTTEDGLLNSTELKAAFTVSPASDTSTDADIEASIAGNTVTFVETVKAPLVNLDAATITANVKGEAAKGSILATQNFKLDVDFTTAAAPKALSVLAKADAGSWGINGAVEHVSFVPFSADYSIIATVSNTSANAAEIEIVVYAENGGVTSHKLATKAAANGLTNITAELNKLGIKGNVAMDIVVAAPETSIDASVIYYHKASQDRIKTL</sequence>
<reference evidence="2 3" key="1">
    <citation type="submission" date="2018-06" db="EMBL/GenBank/DDBJ databases">
        <authorList>
            <consortium name="Pathogen Informatics"/>
            <person name="Doyle S."/>
        </authorList>
    </citation>
    <scope>NUCLEOTIDE SEQUENCE [LARGE SCALE GENOMIC DNA]</scope>
    <source>
        <strain evidence="2 3">NCTC10736</strain>
    </source>
</reference>
<evidence type="ECO:0000313" key="3">
    <source>
        <dbReference type="Proteomes" id="UP000255061"/>
    </source>
</evidence>
<feature type="signal peptide" evidence="1">
    <location>
        <begin position="1"/>
        <end position="20"/>
    </location>
</feature>
<keyword evidence="1" id="KW-0732">Signal</keyword>
<dbReference type="RefSeq" id="WP_115405978.1">
    <property type="nucleotide sequence ID" value="NZ_UGYV01000001.1"/>
</dbReference>